<evidence type="ECO:0000313" key="8">
    <source>
        <dbReference type="Proteomes" id="UP001327560"/>
    </source>
</evidence>
<dbReference type="Proteomes" id="UP001327560">
    <property type="component" value="Chromosome 3"/>
</dbReference>
<dbReference type="PANTHER" id="PTHR10961:SF7">
    <property type="entry name" value="FAD DEPENDENT OXIDOREDUCTASE DOMAIN-CONTAINING PROTEIN"/>
    <property type="match status" value="1"/>
</dbReference>
<organism evidence="7 8">
    <name type="scientific">Canna indica</name>
    <name type="common">Indian-shot</name>
    <dbReference type="NCBI Taxonomy" id="4628"/>
    <lineage>
        <taxon>Eukaryota</taxon>
        <taxon>Viridiplantae</taxon>
        <taxon>Streptophyta</taxon>
        <taxon>Embryophyta</taxon>
        <taxon>Tracheophyta</taxon>
        <taxon>Spermatophyta</taxon>
        <taxon>Magnoliopsida</taxon>
        <taxon>Liliopsida</taxon>
        <taxon>Zingiberales</taxon>
        <taxon>Cannaceae</taxon>
        <taxon>Canna</taxon>
    </lineage>
</organism>
<protein>
    <submittedName>
        <fullName evidence="7">Sarcosine oxidase</fullName>
    </submittedName>
</protein>
<keyword evidence="8" id="KW-1185">Reference proteome</keyword>
<dbReference type="InterPro" id="IPR036188">
    <property type="entry name" value="FAD/NAD-bd_sf"/>
</dbReference>
<dbReference type="Pfam" id="PF01266">
    <property type="entry name" value="DAO"/>
    <property type="match status" value="1"/>
</dbReference>
<accession>A0AAQ3K124</accession>
<comment type="similarity">
    <text evidence="2">Belongs to the MSOX/MTOX family.</text>
</comment>
<comment type="cofactor">
    <cofactor evidence="1">
        <name>FAD</name>
        <dbReference type="ChEBI" id="CHEBI:57692"/>
    </cofactor>
</comment>
<evidence type="ECO:0000256" key="4">
    <source>
        <dbReference type="ARBA" id="ARBA00022827"/>
    </source>
</evidence>
<dbReference type="SUPFAM" id="SSF54373">
    <property type="entry name" value="FAD-linked reductases, C-terminal domain"/>
    <property type="match status" value="1"/>
</dbReference>
<proteinExistence type="inferred from homology"/>
<name>A0AAQ3K124_9LILI</name>
<gene>
    <name evidence="7" type="ORF">Cni_G08609</name>
</gene>
<keyword evidence="5" id="KW-0560">Oxidoreductase</keyword>
<sequence>MEASGDCFDVIVVGAGIMGSCAAYELAKRGCRVLLLEQFDFLHCRGSSHGESRTIRATYPEDYYPSMVLESRRLWEAAQSEIGYRVVTDTSHLDIGPADNKSLQSVLSSCNQRTSLNLRILDPPALARMFSGAFRLPEGWIGIGSDAGGVIKPTKAVAMFQALAIRRGAVLRDHAQVTEIKKNDQGGGLRVSTAAGDVFEAKKCVVTAGAWMRKLVKEVSGVDLPIEPLHTTICYWKIKRGHEEELSAEGGFPTFSSYGETYVYGTPSMEFPGLIKIALHGGHPCDPDRRDWTSSCSGVPVDAVGSWIEQVFPGRVEADKAVMTQSCMYSMTPDGDFVIDFLGGEFGEDVVVAGGFSGHGFKMGPLVGRMLAELAIDGEAAGVEMNHFRIRRFAEDCKGNAKEFEEQVSSHARP</sequence>
<evidence type="ECO:0000256" key="2">
    <source>
        <dbReference type="ARBA" id="ARBA00010989"/>
    </source>
</evidence>
<dbReference type="NCBIfam" id="NF008425">
    <property type="entry name" value="PRK11259.1"/>
    <property type="match status" value="1"/>
</dbReference>
<evidence type="ECO:0000256" key="3">
    <source>
        <dbReference type="ARBA" id="ARBA00022630"/>
    </source>
</evidence>
<dbReference type="GO" id="GO:0050660">
    <property type="term" value="F:flavin adenine dinucleotide binding"/>
    <property type="evidence" value="ECO:0007669"/>
    <property type="project" value="InterPro"/>
</dbReference>
<feature type="domain" description="FAD dependent oxidoreductase" evidence="6">
    <location>
        <begin position="9"/>
        <end position="374"/>
    </location>
</feature>
<keyword evidence="3" id="KW-0285">Flavoprotein</keyword>
<dbReference type="AlphaFoldDB" id="A0AAQ3K124"/>
<reference evidence="7 8" key="1">
    <citation type="submission" date="2023-10" db="EMBL/GenBank/DDBJ databases">
        <title>Chromosome-scale genome assembly provides insights into flower coloration mechanisms of Canna indica.</title>
        <authorList>
            <person name="Li C."/>
        </authorList>
    </citation>
    <scope>NUCLEOTIDE SEQUENCE [LARGE SCALE GENOMIC DNA]</scope>
    <source>
        <tissue evidence="7">Flower</tissue>
    </source>
</reference>
<dbReference type="InterPro" id="IPR006076">
    <property type="entry name" value="FAD-dep_OxRdtase"/>
</dbReference>
<dbReference type="InterPro" id="IPR045170">
    <property type="entry name" value="MTOX"/>
</dbReference>
<keyword evidence="4" id="KW-0274">FAD</keyword>
<dbReference type="Gene3D" id="3.30.9.10">
    <property type="entry name" value="D-Amino Acid Oxidase, subunit A, domain 2"/>
    <property type="match status" value="1"/>
</dbReference>
<evidence type="ECO:0000313" key="7">
    <source>
        <dbReference type="EMBL" id="WOK99897.1"/>
    </source>
</evidence>
<dbReference type="SUPFAM" id="SSF51905">
    <property type="entry name" value="FAD/NAD(P)-binding domain"/>
    <property type="match status" value="1"/>
</dbReference>
<evidence type="ECO:0000256" key="5">
    <source>
        <dbReference type="ARBA" id="ARBA00023002"/>
    </source>
</evidence>
<dbReference type="PANTHER" id="PTHR10961">
    <property type="entry name" value="PEROXISOMAL SARCOSINE OXIDASE"/>
    <property type="match status" value="1"/>
</dbReference>
<evidence type="ECO:0000259" key="6">
    <source>
        <dbReference type="Pfam" id="PF01266"/>
    </source>
</evidence>
<evidence type="ECO:0000256" key="1">
    <source>
        <dbReference type="ARBA" id="ARBA00001974"/>
    </source>
</evidence>
<dbReference type="Gene3D" id="3.50.50.60">
    <property type="entry name" value="FAD/NAD(P)-binding domain"/>
    <property type="match status" value="1"/>
</dbReference>
<dbReference type="EMBL" id="CP136892">
    <property type="protein sequence ID" value="WOK99897.1"/>
    <property type="molecule type" value="Genomic_DNA"/>
</dbReference>
<dbReference type="GO" id="GO:0008115">
    <property type="term" value="F:sarcosine oxidase activity"/>
    <property type="evidence" value="ECO:0007669"/>
    <property type="project" value="TreeGrafter"/>
</dbReference>